<dbReference type="SUPFAM" id="SSF57552">
    <property type="entry name" value="Blood coagulation inhibitor (disintegrin)"/>
    <property type="match status" value="1"/>
</dbReference>
<feature type="compositionally biased region" description="Pro residues" evidence="2">
    <location>
        <begin position="602"/>
        <end position="614"/>
    </location>
</feature>
<evidence type="ECO:0000259" key="4">
    <source>
        <dbReference type="SMART" id="SM00050"/>
    </source>
</evidence>
<name>A0ABN7SR26_OIKDI</name>
<evidence type="ECO:0000256" key="3">
    <source>
        <dbReference type="SAM" id="Phobius"/>
    </source>
</evidence>
<keyword evidence="6" id="KW-1185">Reference proteome</keyword>
<dbReference type="InterPro" id="IPR001590">
    <property type="entry name" value="Peptidase_M12B"/>
</dbReference>
<feature type="region of interest" description="Disordered" evidence="2">
    <location>
        <begin position="560"/>
        <end position="645"/>
    </location>
</feature>
<evidence type="ECO:0000313" key="5">
    <source>
        <dbReference type="EMBL" id="CAG5104385.1"/>
    </source>
</evidence>
<organism evidence="5 6">
    <name type="scientific">Oikopleura dioica</name>
    <name type="common">Tunicate</name>
    <dbReference type="NCBI Taxonomy" id="34765"/>
    <lineage>
        <taxon>Eukaryota</taxon>
        <taxon>Metazoa</taxon>
        <taxon>Chordata</taxon>
        <taxon>Tunicata</taxon>
        <taxon>Appendicularia</taxon>
        <taxon>Copelata</taxon>
        <taxon>Oikopleuridae</taxon>
        <taxon>Oikopleura</taxon>
    </lineage>
</organism>
<dbReference type="SMART" id="SM00050">
    <property type="entry name" value="DISIN"/>
    <property type="match status" value="1"/>
</dbReference>
<dbReference type="PANTHER" id="PTHR11905:SF159">
    <property type="entry name" value="ADAM METALLOPROTEASE"/>
    <property type="match status" value="1"/>
</dbReference>
<keyword evidence="1" id="KW-1217">Cell adhesion impairing toxin</keyword>
<reference evidence="5 6" key="1">
    <citation type="submission" date="2021-04" db="EMBL/GenBank/DDBJ databases">
        <authorList>
            <person name="Bliznina A."/>
        </authorList>
    </citation>
    <scope>NUCLEOTIDE SEQUENCE [LARGE SCALE GENOMIC DNA]</scope>
</reference>
<dbReference type="EMBL" id="OU015566">
    <property type="protein sequence ID" value="CAG5104385.1"/>
    <property type="molecule type" value="Genomic_DNA"/>
</dbReference>
<dbReference type="InterPro" id="IPR024079">
    <property type="entry name" value="MetalloPept_cat_dom_sf"/>
</dbReference>
<evidence type="ECO:0000313" key="6">
    <source>
        <dbReference type="Proteomes" id="UP001158576"/>
    </source>
</evidence>
<keyword evidence="1" id="KW-0800">Toxin</keyword>
<sequence length="645" mass="72949">MMFLILCFLHLNRAEKSGASLKIEGDFENGCVESFSLSTPFDELQTFQKSAETDFYCKYSSPNGKLFILLEDSSIDGFLSNFTISGFAKNLIWTQLGPEKYLNPAGEESVFPVTKKVRTGFGENLHLKVAFVIFDDVVEYHMRKHKMEDLKEGRKKIAKIFNTIVRDEMRRDFKELNLDFHLLDIKFLSSEEAERILTKWSAEKSLNDFNSFQRRELYESFPQKYDAIVGFINTKFFQPMVVGYAYTGTVGNVLGRTSMAGIIDSCRNYQSIALTATHEIGHILGLSHEDDRQHAGTCNDPAGCIMSAVHGSKSDYEWSEYAKKYARENLNRVESLFEKPEKVFGEPVCGNGVVEEGEDCDCGQPICPCCDSCRKPLSAECTDGQCCDLETCEYKKSSSLCRESTNSCEPDLYCSGKDSYCPVATFFRNGYECGRKKYCYEGECKKERKIEDEDVELPEGYEDDFCDQTCHDETICVFDGFSPKCMFYIPEDVCSSRGEPLTNNKCSCECGYTGENCEEKEFCKWKFILWFCFGAAIFLIILALGVFVYLKFFRKSDKETSSTPFQQTNRSEAQINYQSGRPSRPAPPVPSAPAVSNAFQWPAPPKPTFPPLPPQISSAIVTPSPKPKPKIAKKPNKNTSSYDFS</sequence>
<feature type="compositionally biased region" description="Polar residues" evidence="2">
    <location>
        <begin position="561"/>
        <end position="580"/>
    </location>
</feature>
<accession>A0ABN7SR26</accession>
<dbReference type="Gene3D" id="3.40.390.10">
    <property type="entry name" value="Collagenase (Catalytic Domain)"/>
    <property type="match status" value="1"/>
</dbReference>
<evidence type="ECO:0000256" key="2">
    <source>
        <dbReference type="SAM" id="MobiDB-lite"/>
    </source>
</evidence>
<gene>
    <name evidence="5" type="ORF">OKIOD_LOCUS9992</name>
</gene>
<dbReference type="Proteomes" id="UP001158576">
    <property type="component" value="Chromosome 1"/>
</dbReference>
<dbReference type="PANTHER" id="PTHR11905">
    <property type="entry name" value="ADAM A DISINTEGRIN AND METALLOPROTEASE DOMAIN"/>
    <property type="match status" value="1"/>
</dbReference>
<feature type="compositionally biased region" description="Basic residues" evidence="2">
    <location>
        <begin position="627"/>
        <end position="636"/>
    </location>
</feature>
<proteinExistence type="predicted"/>
<dbReference type="Pfam" id="PF01421">
    <property type="entry name" value="Reprolysin"/>
    <property type="match status" value="1"/>
</dbReference>
<dbReference type="InterPro" id="IPR036436">
    <property type="entry name" value="Disintegrin_dom_sf"/>
</dbReference>
<evidence type="ECO:0000256" key="1">
    <source>
        <dbReference type="ARBA" id="ARBA00022508"/>
    </source>
</evidence>
<keyword evidence="3" id="KW-0472">Membrane</keyword>
<keyword evidence="3" id="KW-1133">Transmembrane helix</keyword>
<dbReference type="InterPro" id="IPR001762">
    <property type="entry name" value="Disintegrin_dom"/>
</dbReference>
<feature type="transmembrane region" description="Helical" evidence="3">
    <location>
        <begin position="527"/>
        <end position="550"/>
    </location>
</feature>
<dbReference type="SUPFAM" id="SSF55486">
    <property type="entry name" value="Metalloproteases ('zincins'), catalytic domain"/>
    <property type="match status" value="1"/>
</dbReference>
<dbReference type="Pfam" id="PF00200">
    <property type="entry name" value="Disintegrin"/>
    <property type="match status" value="1"/>
</dbReference>
<dbReference type="Gene3D" id="4.10.70.10">
    <property type="entry name" value="Disintegrin domain"/>
    <property type="match status" value="1"/>
</dbReference>
<feature type="domain" description="Disintegrin" evidence="4">
    <location>
        <begin position="355"/>
        <end position="428"/>
    </location>
</feature>
<keyword evidence="3" id="KW-0812">Transmembrane</keyword>
<protein>
    <submittedName>
        <fullName evidence="5">Oidioi.mRNA.OKI2018_I69.chr1.g1227.t1.cds</fullName>
    </submittedName>
</protein>